<evidence type="ECO:0000256" key="1">
    <source>
        <dbReference type="SAM" id="MobiDB-lite"/>
    </source>
</evidence>
<sequence length="223" mass="24429">MTDKISNPGTIQPQTKPGTGYGPYKYSLQIAFLANLRNNKRIFSSISTANHGKIISSHENSTTTGNLCDNSQIRNPCVQAVSTTTHDQKHTTSLSKPSGDHQPLTELLHEQPPPLFSSAPLAFSPPRIPKVQADEKFCRKPSKRGMVAKVLKRLKPPKLVKSILSRSLKFGGCIAGKYCGCLRLRFSQAVALCFCIICARCMKQAISDSVHGCTLCSVHKYQS</sequence>
<reference evidence="3" key="1">
    <citation type="submission" date="2013-01" db="EMBL/GenBank/DDBJ databases">
        <title>Draft Genome Sequence of a Mulberry Tree, Morus notabilis C.K. Schneid.</title>
        <authorList>
            <person name="He N."/>
            <person name="Zhao S."/>
        </authorList>
    </citation>
    <scope>NUCLEOTIDE SEQUENCE</scope>
</reference>
<gene>
    <name evidence="2" type="ORF">L484_025806</name>
</gene>
<dbReference type="AlphaFoldDB" id="W9RSI1"/>
<dbReference type="Proteomes" id="UP000030645">
    <property type="component" value="Unassembled WGS sequence"/>
</dbReference>
<evidence type="ECO:0000313" key="2">
    <source>
        <dbReference type="EMBL" id="EXB67324.1"/>
    </source>
</evidence>
<evidence type="ECO:0000313" key="3">
    <source>
        <dbReference type="Proteomes" id="UP000030645"/>
    </source>
</evidence>
<dbReference type="EMBL" id="KE344562">
    <property type="protein sequence ID" value="EXB67324.1"/>
    <property type="molecule type" value="Genomic_DNA"/>
</dbReference>
<proteinExistence type="predicted"/>
<organism evidence="2 3">
    <name type="scientific">Morus notabilis</name>
    <dbReference type="NCBI Taxonomy" id="981085"/>
    <lineage>
        <taxon>Eukaryota</taxon>
        <taxon>Viridiplantae</taxon>
        <taxon>Streptophyta</taxon>
        <taxon>Embryophyta</taxon>
        <taxon>Tracheophyta</taxon>
        <taxon>Spermatophyta</taxon>
        <taxon>Magnoliopsida</taxon>
        <taxon>eudicotyledons</taxon>
        <taxon>Gunneridae</taxon>
        <taxon>Pentapetalae</taxon>
        <taxon>rosids</taxon>
        <taxon>fabids</taxon>
        <taxon>Rosales</taxon>
        <taxon>Moraceae</taxon>
        <taxon>Moreae</taxon>
        <taxon>Morus</taxon>
    </lineage>
</organism>
<accession>W9RSI1</accession>
<feature type="region of interest" description="Disordered" evidence="1">
    <location>
        <begin position="83"/>
        <end position="106"/>
    </location>
</feature>
<protein>
    <submittedName>
        <fullName evidence="2">Uncharacterized protein</fullName>
    </submittedName>
</protein>
<feature type="compositionally biased region" description="Polar residues" evidence="1">
    <location>
        <begin position="83"/>
        <end position="96"/>
    </location>
</feature>
<name>W9RSI1_9ROSA</name>
<feature type="compositionally biased region" description="Polar residues" evidence="1">
    <location>
        <begin position="1"/>
        <end position="17"/>
    </location>
</feature>
<feature type="region of interest" description="Disordered" evidence="1">
    <location>
        <begin position="1"/>
        <end position="20"/>
    </location>
</feature>
<keyword evidence="3" id="KW-1185">Reference proteome</keyword>